<dbReference type="InterPro" id="IPR021731">
    <property type="entry name" value="AMIN_dom"/>
</dbReference>
<keyword evidence="3" id="KW-0378">Hydrolase</keyword>
<dbReference type="FunFam" id="3.40.630.40:FF:000005">
    <property type="entry name" value="N-acetylmuramoyl-L-alanine amidase (AmiA)"/>
    <property type="match status" value="1"/>
</dbReference>
<accession>A0A2W5BMU5</accession>
<dbReference type="GO" id="GO:0008745">
    <property type="term" value="F:N-acetylmuramoyl-L-alanine amidase activity"/>
    <property type="evidence" value="ECO:0007669"/>
    <property type="project" value="UniProtKB-EC"/>
</dbReference>
<evidence type="ECO:0000313" key="6">
    <source>
        <dbReference type="EMBL" id="PZO84531.1"/>
    </source>
</evidence>
<dbReference type="SMART" id="SM00646">
    <property type="entry name" value="Ami_3"/>
    <property type="match status" value="1"/>
</dbReference>
<dbReference type="Pfam" id="PF01520">
    <property type="entry name" value="Amidase_3"/>
    <property type="match status" value="1"/>
</dbReference>
<dbReference type="Gene3D" id="3.40.630.40">
    <property type="entry name" value="Zn-dependent exopeptidases"/>
    <property type="match status" value="1"/>
</dbReference>
<feature type="chain" id="PRO_5015931210" description="N-acetylmuramoyl-L-alanine amidase" evidence="4">
    <location>
        <begin position="24"/>
        <end position="425"/>
    </location>
</feature>
<keyword evidence="4" id="KW-0732">Signal</keyword>
<gene>
    <name evidence="6" type="ORF">DI626_08200</name>
</gene>
<dbReference type="EMBL" id="QFNK01000174">
    <property type="protein sequence ID" value="PZO84531.1"/>
    <property type="molecule type" value="Genomic_DNA"/>
</dbReference>
<comment type="caution">
    <text evidence="6">The sequence shown here is derived from an EMBL/GenBank/DDBJ whole genome shotgun (WGS) entry which is preliminary data.</text>
</comment>
<sequence>MRFLTLFIAILTIVVLPAPQALANNDLSVNSLRIGTHPDKTRVVVELSRKTDFRVFLLQNPARLVIDLPAFDWRAGTPQTGQAGMLGAVRNGLLQPGISRIVADLKTPAYIQSAFLLPAGPGVPDRLVIDMARLSGGQTADERTFGTLTSAGAINNPASSREQTLKLPARAQVIVEEETRSAPVKSSPPPQTSGKKPLIVIDAGHGGQDPGAIAADGTQEKNITLAAARDLKRELEDTGRYRVHLTRDRDIFIKLQDRVKIARDKGADLFISLHADSVNKPDVKGASIYTLSNTASDAQTAKLATRENQADLIAGVDLSHEDKEVANILIDLAMRDTMNQSKFFANAVVREAKNGGIQLLEKPHRFAGFAVLKAPDTPSVLIEMGFMSNSREVSQLTSPAYRKKIARAIIEGVDGYFAKVRKSAD</sequence>
<evidence type="ECO:0000256" key="1">
    <source>
        <dbReference type="ARBA" id="ARBA00001561"/>
    </source>
</evidence>
<dbReference type="CDD" id="cd02696">
    <property type="entry name" value="MurNAc-LAA"/>
    <property type="match status" value="1"/>
</dbReference>
<evidence type="ECO:0000256" key="3">
    <source>
        <dbReference type="ARBA" id="ARBA00022801"/>
    </source>
</evidence>
<dbReference type="InterPro" id="IPR002508">
    <property type="entry name" value="MurNAc-LAA_cat"/>
</dbReference>
<dbReference type="EC" id="3.5.1.28" evidence="2"/>
<dbReference type="PANTHER" id="PTHR30404">
    <property type="entry name" value="N-ACETYLMURAMOYL-L-ALANINE AMIDASE"/>
    <property type="match status" value="1"/>
</dbReference>
<dbReference type="InterPro" id="IPR050695">
    <property type="entry name" value="N-acetylmuramoyl_amidase_3"/>
</dbReference>
<dbReference type="SUPFAM" id="SSF53187">
    <property type="entry name" value="Zn-dependent exopeptidases"/>
    <property type="match status" value="1"/>
</dbReference>
<name>A0A2W5BMU5_9BACT</name>
<evidence type="ECO:0000256" key="4">
    <source>
        <dbReference type="SAM" id="SignalP"/>
    </source>
</evidence>
<protein>
    <recommendedName>
        <fullName evidence="2">N-acetylmuramoyl-L-alanine amidase</fullName>
        <ecNumber evidence="2">3.5.1.28</ecNumber>
    </recommendedName>
</protein>
<reference evidence="6 7" key="1">
    <citation type="submission" date="2017-08" db="EMBL/GenBank/DDBJ databases">
        <title>Infants hospitalized years apart are colonized by the same room-sourced microbial strains.</title>
        <authorList>
            <person name="Brooks B."/>
            <person name="Olm M.R."/>
            <person name="Firek B.A."/>
            <person name="Baker R."/>
            <person name="Thomas B.C."/>
            <person name="Morowitz M.J."/>
            <person name="Banfield J.F."/>
        </authorList>
    </citation>
    <scope>NUCLEOTIDE SEQUENCE [LARGE SCALE GENOMIC DNA]</scope>
    <source>
        <strain evidence="6">S2_018_000_R2_104</strain>
    </source>
</reference>
<feature type="signal peptide" evidence="4">
    <location>
        <begin position="1"/>
        <end position="23"/>
    </location>
</feature>
<dbReference type="Pfam" id="PF11741">
    <property type="entry name" value="AMIN"/>
    <property type="match status" value="1"/>
</dbReference>
<evidence type="ECO:0000256" key="2">
    <source>
        <dbReference type="ARBA" id="ARBA00011901"/>
    </source>
</evidence>
<evidence type="ECO:0000313" key="7">
    <source>
        <dbReference type="Proteomes" id="UP000249557"/>
    </source>
</evidence>
<organism evidence="6 7">
    <name type="scientific">Micavibrio aeruginosavorus</name>
    <dbReference type="NCBI Taxonomy" id="349221"/>
    <lineage>
        <taxon>Bacteria</taxon>
        <taxon>Pseudomonadati</taxon>
        <taxon>Bdellovibrionota</taxon>
        <taxon>Bdellovibrionia</taxon>
        <taxon>Bdellovibrionales</taxon>
        <taxon>Pseudobdellovibrionaceae</taxon>
        <taxon>Micavibrio</taxon>
    </lineage>
</organism>
<proteinExistence type="predicted"/>
<comment type="catalytic activity">
    <reaction evidence="1">
        <text>Hydrolyzes the link between N-acetylmuramoyl residues and L-amino acid residues in certain cell-wall glycopeptides.</text>
        <dbReference type="EC" id="3.5.1.28"/>
    </reaction>
</comment>
<dbReference type="GO" id="GO:0009253">
    <property type="term" value="P:peptidoglycan catabolic process"/>
    <property type="evidence" value="ECO:0007669"/>
    <property type="project" value="InterPro"/>
</dbReference>
<dbReference type="GO" id="GO:0030288">
    <property type="term" value="C:outer membrane-bounded periplasmic space"/>
    <property type="evidence" value="ECO:0007669"/>
    <property type="project" value="TreeGrafter"/>
</dbReference>
<dbReference type="Proteomes" id="UP000249557">
    <property type="component" value="Unassembled WGS sequence"/>
</dbReference>
<dbReference type="PANTHER" id="PTHR30404:SF0">
    <property type="entry name" value="N-ACETYLMURAMOYL-L-ALANINE AMIDASE AMIC"/>
    <property type="match status" value="1"/>
</dbReference>
<dbReference type="Gene3D" id="2.60.40.3500">
    <property type="match status" value="1"/>
</dbReference>
<evidence type="ECO:0000259" key="5">
    <source>
        <dbReference type="SMART" id="SM00646"/>
    </source>
</evidence>
<dbReference type="AlphaFoldDB" id="A0A2W5BMU5"/>
<feature type="domain" description="MurNAc-LAA" evidence="5">
    <location>
        <begin position="259"/>
        <end position="414"/>
    </location>
</feature>